<dbReference type="InterPro" id="IPR015500">
    <property type="entry name" value="Peptidase_S8_subtilisin-rel"/>
</dbReference>
<reference evidence="6" key="1">
    <citation type="submission" date="2016-10" db="EMBL/GenBank/DDBJ databases">
        <title>Sequence of Gallionella enrichment culture.</title>
        <authorList>
            <person name="Poehlein A."/>
            <person name="Muehling M."/>
            <person name="Daniel R."/>
        </authorList>
    </citation>
    <scope>NUCLEOTIDE SEQUENCE</scope>
</reference>
<dbReference type="GO" id="GO:0004252">
    <property type="term" value="F:serine-type endopeptidase activity"/>
    <property type="evidence" value="ECO:0007669"/>
    <property type="project" value="UniProtKB-EC"/>
</dbReference>
<evidence type="ECO:0000259" key="5">
    <source>
        <dbReference type="Pfam" id="PF00082"/>
    </source>
</evidence>
<dbReference type="InterPro" id="IPR000209">
    <property type="entry name" value="Peptidase_S8/S53_dom"/>
</dbReference>
<comment type="caution">
    <text evidence="6">The sequence shown here is derived from an EMBL/GenBank/DDBJ whole genome shotgun (WGS) entry which is preliminary data.</text>
</comment>
<comment type="similarity">
    <text evidence="1">Belongs to the peptidase S8 family.</text>
</comment>
<dbReference type="Pfam" id="PF00082">
    <property type="entry name" value="Peptidase_S8"/>
    <property type="match status" value="1"/>
</dbReference>
<organism evidence="6">
    <name type="scientific">mine drainage metagenome</name>
    <dbReference type="NCBI Taxonomy" id="410659"/>
    <lineage>
        <taxon>unclassified sequences</taxon>
        <taxon>metagenomes</taxon>
        <taxon>ecological metagenomes</taxon>
    </lineage>
</organism>
<keyword evidence="2" id="KW-0645">Protease</keyword>
<dbReference type="InterPro" id="IPR050131">
    <property type="entry name" value="Peptidase_S8_subtilisin-like"/>
</dbReference>
<dbReference type="GO" id="GO:0006508">
    <property type="term" value="P:proteolysis"/>
    <property type="evidence" value="ECO:0007669"/>
    <property type="project" value="UniProtKB-KW"/>
</dbReference>
<dbReference type="Gene3D" id="3.40.50.200">
    <property type="entry name" value="Peptidase S8/S53 domain"/>
    <property type="match status" value="1"/>
</dbReference>
<proteinExistence type="inferred from homology"/>
<evidence type="ECO:0000256" key="4">
    <source>
        <dbReference type="ARBA" id="ARBA00022825"/>
    </source>
</evidence>
<dbReference type="PANTHER" id="PTHR43806">
    <property type="entry name" value="PEPTIDASE S8"/>
    <property type="match status" value="1"/>
</dbReference>
<dbReference type="PANTHER" id="PTHR43806:SF11">
    <property type="entry name" value="CEREVISIN-RELATED"/>
    <property type="match status" value="1"/>
</dbReference>
<accession>A0A1J5SEN2</accession>
<evidence type="ECO:0000256" key="3">
    <source>
        <dbReference type="ARBA" id="ARBA00022801"/>
    </source>
</evidence>
<protein>
    <submittedName>
        <fullName evidence="6">Subtilisin E</fullName>
        <ecNumber evidence="6">3.4.21.62</ecNumber>
    </submittedName>
</protein>
<dbReference type="EMBL" id="MLJW01000041">
    <property type="protein sequence ID" value="OIR06770.1"/>
    <property type="molecule type" value="Genomic_DNA"/>
</dbReference>
<keyword evidence="3 6" id="KW-0378">Hydrolase</keyword>
<dbReference type="AlphaFoldDB" id="A0A1J5SEN2"/>
<evidence type="ECO:0000313" key="6">
    <source>
        <dbReference type="EMBL" id="OIR06770.1"/>
    </source>
</evidence>
<name>A0A1J5SEN2_9ZZZZ</name>
<feature type="domain" description="Peptidase S8/S53" evidence="5">
    <location>
        <begin position="161"/>
        <end position="405"/>
    </location>
</feature>
<dbReference type="EC" id="3.4.21.62" evidence="6"/>
<gene>
    <name evidence="6" type="primary">aprE</name>
    <name evidence="6" type="ORF">GALL_110180</name>
</gene>
<dbReference type="PRINTS" id="PR00723">
    <property type="entry name" value="SUBTILISIN"/>
</dbReference>
<dbReference type="PROSITE" id="PS51892">
    <property type="entry name" value="SUBTILASE"/>
    <property type="match status" value="1"/>
</dbReference>
<evidence type="ECO:0000256" key="2">
    <source>
        <dbReference type="ARBA" id="ARBA00022670"/>
    </source>
</evidence>
<dbReference type="PROSITE" id="PS00138">
    <property type="entry name" value="SUBTILASE_SER"/>
    <property type="match status" value="1"/>
</dbReference>
<keyword evidence="4" id="KW-0720">Serine protease</keyword>
<sequence length="932" mass="96423">MRVLRWTFALALACSIQAVSAQAFPAASGKASPRVLQRLAAGQPQNLIVVFGDQATQVESSGRSRILRSATRQGIEQRATRYAETKRRILSAFAPQEAEVLKHYSHLPMSFVRVSSRQALDRLLADPGVARVYRDRVEHMALAQSLPLIGQPQAAANGDLGTGTTVAVLDTGVDYTLPAFGSCTSPGMPAGCRVVAFQHFEPNPVSLDPDGHGTNVAAIVAAVAPGAKIAALDVFDNSTHTAMSSDIIDAGNWAIANKSAYNIVAMNLSLGSGQYTSPETNGPYNSLVDAARAAGILTIASAGNDGYTNALASPAAASGVVSVGAVYDSAFGAISFPSVPCTDISAADKVTCFSNSASFLTLLAPGSQITAAGSTMSGTSQAAPHVAGAVAVLRAAFPTETLDQTVARLTRGVAVTDSRNGIVKPRLSLPLALGLTAVSLPIASARQALFVNASNSPNKTSVLRVINTTNSAGTITASAHDESGQLLGTANASLGTIAANGARTFTSADLESLIGFTPSTGTAKYSVNLSADLSGFELINYTHDNATGELTLAQSLTGDRSSGAAAASVTRSAWFMSASTSSNKNSVLRIVNTSSQAGSLSATVYDENGNLYGRTNIFLGTIKPNQMVTYTSAALEGAVGFVPVSSTSKYRVVFSADLPSMELVNFTRDIATGNLALAQAQLDDRPAATATSSSRNVLMFYPSTNPSLYTVIRIINPDATKAKVTATVYDDAGNTVVGGGALGTVAPNGILTLTSKDVETTLGFNPTSPQARYRMVVSADVPSFEVLQNAKGISTGNIYLAQAQTDNRAAGSATSTTRNAYIVYPSGNGNATQIYTTQLYLVNTTAQSAQLVAAAYDDNGNLVASNKAMGTLGANQTLSFTSAQLESLMGYTPAPGSKWRIAISAKLGNFELINYAQDILTGIPVLAQAQTE</sequence>
<evidence type="ECO:0000256" key="1">
    <source>
        <dbReference type="ARBA" id="ARBA00011073"/>
    </source>
</evidence>
<dbReference type="InterPro" id="IPR036852">
    <property type="entry name" value="Peptidase_S8/S53_dom_sf"/>
</dbReference>
<dbReference type="InterPro" id="IPR023828">
    <property type="entry name" value="Peptidase_S8_Ser-AS"/>
</dbReference>
<dbReference type="SUPFAM" id="SSF52743">
    <property type="entry name" value="Subtilisin-like"/>
    <property type="match status" value="1"/>
</dbReference>